<keyword evidence="5 9" id="KW-0694">RNA-binding</keyword>
<comment type="subunit">
    <text evidence="9">LSm subunits form a heteromer with a doughnut shape.</text>
</comment>
<feature type="compositionally biased region" description="Basic and acidic residues" evidence="10">
    <location>
        <begin position="181"/>
        <end position="192"/>
    </location>
</feature>
<evidence type="ECO:0000256" key="6">
    <source>
        <dbReference type="ARBA" id="ARBA00023187"/>
    </source>
</evidence>
<dbReference type="SUPFAM" id="SSF50182">
    <property type="entry name" value="Sm-like ribonucleoproteins"/>
    <property type="match status" value="2"/>
</dbReference>
<dbReference type="GO" id="GO:0003723">
    <property type="term" value="F:RNA binding"/>
    <property type="evidence" value="ECO:0007669"/>
    <property type="project" value="UniProtKB-KW"/>
</dbReference>
<comment type="caution">
    <text evidence="12">The sequence shown here is derived from an EMBL/GenBank/DDBJ whole genome shotgun (WGS) entry which is preliminary data.</text>
</comment>
<keyword evidence="3 9" id="KW-0507">mRNA processing</keyword>
<evidence type="ECO:0000256" key="10">
    <source>
        <dbReference type="SAM" id="MobiDB-lite"/>
    </source>
</evidence>
<evidence type="ECO:0000256" key="1">
    <source>
        <dbReference type="ARBA" id="ARBA00004123"/>
    </source>
</evidence>
<keyword evidence="4 9" id="KW-0747">Spliceosome</keyword>
<dbReference type="PANTHER" id="PTHR23338">
    <property type="entry name" value="SMALL NUCLEAR RIBONUCLEOPROTEIN SM"/>
    <property type="match status" value="1"/>
</dbReference>
<dbReference type="Proteomes" id="UP000236291">
    <property type="component" value="Unassembled WGS sequence"/>
</dbReference>
<comment type="similarity">
    <text evidence="2 9">Belongs to the snRNP Sm proteins family.</text>
</comment>
<dbReference type="GO" id="GO:0000398">
    <property type="term" value="P:mRNA splicing, via spliceosome"/>
    <property type="evidence" value="ECO:0007669"/>
    <property type="project" value="InterPro"/>
</dbReference>
<dbReference type="Pfam" id="PF01423">
    <property type="entry name" value="LSM"/>
    <property type="match status" value="2"/>
</dbReference>
<gene>
    <name evidence="9" type="primary">LSM4</name>
    <name evidence="12" type="ORF">L195_g035014</name>
</gene>
<evidence type="ECO:0000256" key="8">
    <source>
        <dbReference type="ARBA" id="ARBA00023274"/>
    </source>
</evidence>
<evidence type="ECO:0000256" key="4">
    <source>
        <dbReference type="ARBA" id="ARBA00022728"/>
    </source>
</evidence>
<evidence type="ECO:0000313" key="13">
    <source>
        <dbReference type="Proteomes" id="UP000236291"/>
    </source>
</evidence>
<comment type="function">
    <text evidence="9">Binds specifically to the 3'-terminal U-tract of U6 snRNA.</text>
</comment>
<dbReference type="GO" id="GO:0005681">
    <property type="term" value="C:spliceosomal complex"/>
    <property type="evidence" value="ECO:0007669"/>
    <property type="project" value="UniProtKB-UniRule"/>
</dbReference>
<organism evidence="12 13">
    <name type="scientific">Trifolium pratense</name>
    <name type="common">Red clover</name>
    <dbReference type="NCBI Taxonomy" id="57577"/>
    <lineage>
        <taxon>Eukaryota</taxon>
        <taxon>Viridiplantae</taxon>
        <taxon>Streptophyta</taxon>
        <taxon>Embryophyta</taxon>
        <taxon>Tracheophyta</taxon>
        <taxon>Spermatophyta</taxon>
        <taxon>Magnoliopsida</taxon>
        <taxon>eudicotyledons</taxon>
        <taxon>Gunneridae</taxon>
        <taxon>Pentapetalae</taxon>
        <taxon>rosids</taxon>
        <taxon>fabids</taxon>
        <taxon>Fabales</taxon>
        <taxon>Fabaceae</taxon>
        <taxon>Papilionoideae</taxon>
        <taxon>50 kb inversion clade</taxon>
        <taxon>NPAAA clade</taxon>
        <taxon>Hologalegina</taxon>
        <taxon>IRL clade</taxon>
        <taxon>Trifolieae</taxon>
        <taxon>Trifolium</taxon>
    </lineage>
</organism>
<feature type="domain" description="Sm" evidence="11">
    <location>
        <begin position="82"/>
        <end position="155"/>
    </location>
</feature>
<comment type="subcellular location">
    <subcellularLocation>
        <location evidence="1 9">Nucleus</location>
    </subcellularLocation>
</comment>
<feature type="non-terminal residue" evidence="12">
    <location>
        <position position="1"/>
    </location>
</feature>
<dbReference type="InterPro" id="IPR034101">
    <property type="entry name" value="Lsm4"/>
</dbReference>
<dbReference type="CDD" id="cd01723">
    <property type="entry name" value="LSm4"/>
    <property type="match status" value="2"/>
</dbReference>
<dbReference type="Gene3D" id="2.30.30.100">
    <property type="match status" value="2"/>
</dbReference>
<keyword evidence="6 9" id="KW-0508">mRNA splicing</keyword>
<sequence length="198" mass="21948">SVELKNGETYKGDLVDSDALMNIHLRGVICTSKDGDRLWHMPESYICGNTIMCLRIPNETILKSTFSNMDQERRNNIEGSKLPISLLMSARGQPISVELKNGETYKGDLVDSDALMNIHLRGVIFTSKDGDRVWHMPECYICGNTIMCLRIPDEVLAPPVQTPLVQDPVQATAVQMSSSKGTDRKVQSKKVEATAPLV</sequence>
<dbReference type="PROSITE" id="PS52002">
    <property type="entry name" value="SM"/>
    <property type="match status" value="1"/>
</dbReference>
<name>A0A2K3LKG0_TRIPR</name>
<proteinExistence type="inferred from homology"/>
<feature type="non-terminal residue" evidence="12">
    <location>
        <position position="198"/>
    </location>
</feature>
<feature type="region of interest" description="Disordered" evidence="10">
    <location>
        <begin position="175"/>
        <end position="198"/>
    </location>
</feature>
<dbReference type="EMBL" id="ASHM01035176">
    <property type="protein sequence ID" value="PNX79031.1"/>
    <property type="molecule type" value="Genomic_DNA"/>
</dbReference>
<dbReference type="InterPro" id="IPR010920">
    <property type="entry name" value="LSM_dom_sf"/>
</dbReference>
<dbReference type="STRING" id="57577.A0A2K3LKG0"/>
<reference evidence="12 13" key="1">
    <citation type="journal article" date="2014" name="Am. J. Bot.">
        <title>Genome assembly and annotation for red clover (Trifolium pratense; Fabaceae).</title>
        <authorList>
            <person name="Istvanek J."/>
            <person name="Jaros M."/>
            <person name="Krenek A."/>
            <person name="Repkova J."/>
        </authorList>
    </citation>
    <scope>NUCLEOTIDE SEQUENCE [LARGE SCALE GENOMIC DNA]</scope>
    <source>
        <strain evidence="13">cv. Tatra</strain>
        <tissue evidence="12">Young leaves</tissue>
    </source>
</reference>
<dbReference type="InterPro" id="IPR047575">
    <property type="entry name" value="Sm"/>
</dbReference>
<dbReference type="SMART" id="SM00651">
    <property type="entry name" value="Sm"/>
    <property type="match status" value="2"/>
</dbReference>
<evidence type="ECO:0000259" key="11">
    <source>
        <dbReference type="PROSITE" id="PS52002"/>
    </source>
</evidence>
<dbReference type="AlphaFoldDB" id="A0A2K3LKG0"/>
<reference evidence="12 13" key="2">
    <citation type="journal article" date="2017" name="Front. Plant Sci.">
        <title>Gene Classification and Mining of Molecular Markers Useful in Red Clover (Trifolium pratense) Breeding.</title>
        <authorList>
            <person name="Istvanek J."/>
            <person name="Dluhosova J."/>
            <person name="Dluhos P."/>
            <person name="Patkova L."/>
            <person name="Nedelnik J."/>
            <person name="Repkova J."/>
        </authorList>
    </citation>
    <scope>NUCLEOTIDE SEQUENCE [LARGE SCALE GENOMIC DNA]</scope>
    <source>
        <strain evidence="13">cv. Tatra</strain>
        <tissue evidence="12">Young leaves</tissue>
    </source>
</reference>
<evidence type="ECO:0000256" key="7">
    <source>
        <dbReference type="ARBA" id="ARBA00023242"/>
    </source>
</evidence>
<evidence type="ECO:0000256" key="9">
    <source>
        <dbReference type="RuleBase" id="RU365049"/>
    </source>
</evidence>
<keyword evidence="7 9" id="KW-0539">Nucleus</keyword>
<evidence type="ECO:0000256" key="3">
    <source>
        <dbReference type="ARBA" id="ARBA00022664"/>
    </source>
</evidence>
<keyword evidence="8 9" id="KW-0687">Ribonucleoprotein</keyword>
<accession>A0A2K3LKG0</accession>
<evidence type="ECO:0000256" key="5">
    <source>
        <dbReference type="ARBA" id="ARBA00022884"/>
    </source>
</evidence>
<protein>
    <recommendedName>
        <fullName evidence="9">U6 snRNA-associated Sm-like protein LSm4</fullName>
    </recommendedName>
</protein>
<evidence type="ECO:0000313" key="12">
    <source>
        <dbReference type="EMBL" id="PNX79031.1"/>
    </source>
</evidence>
<dbReference type="InterPro" id="IPR027141">
    <property type="entry name" value="LSm4/Sm_D1/D3"/>
</dbReference>
<evidence type="ECO:0000256" key="2">
    <source>
        <dbReference type="ARBA" id="ARBA00006850"/>
    </source>
</evidence>
<dbReference type="InterPro" id="IPR001163">
    <property type="entry name" value="Sm_dom_euk/arc"/>
</dbReference>
<dbReference type="GO" id="GO:0000956">
    <property type="term" value="P:nuclear-transcribed mRNA catabolic process"/>
    <property type="evidence" value="ECO:0007669"/>
    <property type="project" value="UniProtKB-UniRule"/>
</dbReference>